<evidence type="ECO:0000256" key="5">
    <source>
        <dbReference type="SAM" id="MobiDB-lite"/>
    </source>
</evidence>
<evidence type="ECO:0000313" key="7">
    <source>
        <dbReference type="EMBL" id="KAF2129393.1"/>
    </source>
</evidence>
<feature type="compositionally biased region" description="Basic and acidic residues" evidence="5">
    <location>
        <begin position="264"/>
        <end position="277"/>
    </location>
</feature>
<feature type="region of interest" description="Disordered" evidence="5">
    <location>
        <begin position="181"/>
        <end position="234"/>
    </location>
</feature>
<evidence type="ECO:0000256" key="3">
    <source>
        <dbReference type="ARBA" id="ARBA00022989"/>
    </source>
</evidence>
<proteinExistence type="predicted"/>
<dbReference type="OrthoDB" id="3692311at2759"/>
<evidence type="ECO:0000256" key="2">
    <source>
        <dbReference type="ARBA" id="ARBA00022692"/>
    </source>
</evidence>
<protein>
    <submittedName>
        <fullName evidence="7">Uncharacterized protein</fullName>
    </submittedName>
</protein>
<dbReference type="RefSeq" id="XP_033523782.1">
    <property type="nucleotide sequence ID" value="XM_033672893.1"/>
</dbReference>
<feature type="compositionally biased region" description="Polar residues" evidence="5">
    <location>
        <begin position="292"/>
        <end position="301"/>
    </location>
</feature>
<organism evidence="7 8">
    <name type="scientific">Dothidotthia symphoricarpi CBS 119687</name>
    <dbReference type="NCBI Taxonomy" id="1392245"/>
    <lineage>
        <taxon>Eukaryota</taxon>
        <taxon>Fungi</taxon>
        <taxon>Dikarya</taxon>
        <taxon>Ascomycota</taxon>
        <taxon>Pezizomycotina</taxon>
        <taxon>Dothideomycetes</taxon>
        <taxon>Pleosporomycetidae</taxon>
        <taxon>Pleosporales</taxon>
        <taxon>Dothidotthiaceae</taxon>
        <taxon>Dothidotthia</taxon>
    </lineage>
</organism>
<dbReference type="GO" id="GO:0016020">
    <property type="term" value="C:membrane"/>
    <property type="evidence" value="ECO:0007669"/>
    <property type="project" value="UniProtKB-SubCell"/>
</dbReference>
<dbReference type="AlphaFoldDB" id="A0A6A6ADP7"/>
<dbReference type="PANTHER" id="PTHR15549">
    <property type="entry name" value="PAIRED IMMUNOGLOBULIN-LIKE TYPE 2 RECEPTOR"/>
    <property type="match status" value="1"/>
</dbReference>
<dbReference type="InterPro" id="IPR051694">
    <property type="entry name" value="Immunoregulatory_rcpt-like"/>
</dbReference>
<dbReference type="EMBL" id="ML977506">
    <property type="protein sequence ID" value="KAF2129393.1"/>
    <property type="molecule type" value="Genomic_DNA"/>
</dbReference>
<comment type="subcellular location">
    <subcellularLocation>
        <location evidence="1">Membrane</location>
        <topology evidence="1">Single-pass membrane protein</topology>
    </subcellularLocation>
</comment>
<sequence>MSPHLTRRQNSTGFTCPLGGDWYACATGSNFVGCCASDPCTKGCSQGNVYQGGFDKALYGTFPDVGCGTGSVFWSCAAGTTFWGCCKSDPCAANSTCPRVDLVPAYLDRPEQFSAYASTIISSSATTSATASSSPSNSDKGSSNGAVIGGAVGGGIGAALIIGALIWFLCRKRKQRRQQQYAAAPVGENAHPTGIEKGGATNPNYAGGQYAGQSQTAPPTYTSPNPNMYPAVPHKDAPYQQYAHISDAPQELPGDIGRTPADQRYSELPDSNEHRLSELPAGTDAARAELESPQTSPTPMQTEFRRDVAKNGLGASTEDGTTRR</sequence>
<dbReference type="GO" id="GO:0071944">
    <property type="term" value="C:cell periphery"/>
    <property type="evidence" value="ECO:0007669"/>
    <property type="project" value="UniProtKB-ARBA"/>
</dbReference>
<evidence type="ECO:0000313" key="8">
    <source>
        <dbReference type="Proteomes" id="UP000799771"/>
    </source>
</evidence>
<evidence type="ECO:0000256" key="6">
    <source>
        <dbReference type="SAM" id="Phobius"/>
    </source>
</evidence>
<accession>A0A6A6ADP7</accession>
<keyword evidence="8" id="KW-1185">Reference proteome</keyword>
<keyword evidence="4 6" id="KW-0472">Membrane</keyword>
<keyword evidence="2 6" id="KW-0812">Transmembrane</keyword>
<reference evidence="7" key="1">
    <citation type="journal article" date="2020" name="Stud. Mycol.">
        <title>101 Dothideomycetes genomes: a test case for predicting lifestyles and emergence of pathogens.</title>
        <authorList>
            <person name="Haridas S."/>
            <person name="Albert R."/>
            <person name="Binder M."/>
            <person name="Bloem J."/>
            <person name="Labutti K."/>
            <person name="Salamov A."/>
            <person name="Andreopoulos B."/>
            <person name="Baker S."/>
            <person name="Barry K."/>
            <person name="Bills G."/>
            <person name="Bluhm B."/>
            <person name="Cannon C."/>
            <person name="Castanera R."/>
            <person name="Culley D."/>
            <person name="Daum C."/>
            <person name="Ezra D."/>
            <person name="Gonzalez J."/>
            <person name="Henrissat B."/>
            <person name="Kuo A."/>
            <person name="Liang C."/>
            <person name="Lipzen A."/>
            <person name="Lutzoni F."/>
            <person name="Magnuson J."/>
            <person name="Mondo S."/>
            <person name="Nolan M."/>
            <person name="Ohm R."/>
            <person name="Pangilinan J."/>
            <person name="Park H.-J."/>
            <person name="Ramirez L."/>
            <person name="Alfaro M."/>
            <person name="Sun H."/>
            <person name="Tritt A."/>
            <person name="Yoshinaga Y."/>
            <person name="Zwiers L.-H."/>
            <person name="Turgeon B."/>
            <person name="Goodwin S."/>
            <person name="Spatafora J."/>
            <person name="Crous P."/>
            <person name="Grigoriev I."/>
        </authorList>
    </citation>
    <scope>NUCLEOTIDE SEQUENCE</scope>
    <source>
        <strain evidence="7">CBS 119687</strain>
    </source>
</reference>
<dbReference type="Proteomes" id="UP000799771">
    <property type="component" value="Unassembled WGS sequence"/>
</dbReference>
<gene>
    <name evidence="7" type="ORF">P153DRAFT_431356</name>
</gene>
<keyword evidence="3 6" id="KW-1133">Transmembrane helix</keyword>
<evidence type="ECO:0000256" key="4">
    <source>
        <dbReference type="ARBA" id="ARBA00023136"/>
    </source>
</evidence>
<feature type="region of interest" description="Disordered" evidence="5">
    <location>
        <begin position="249"/>
        <end position="324"/>
    </location>
</feature>
<feature type="transmembrane region" description="Helical" evidence="6">
    <location>
        <begin position="146"/>
        <end position="170"/>
    </location>
</feature>
<name>A0A6A6ADP7_9PLEO</name>
<dbReference type="GeneID" id="54413325"/>
<feature type="compositionally biased region" description="Polar residues" evidence="5">
    <location>
        <begin position="211"/>
        <end position="226"/>
    </location>
</feature>
<evidence type="ECO:0000256" key="1">
    <source>
        <dbReference type="ARBA" id="ARBA00004167"/>
    </source>
</evidence>